<reference evidence="10" key="2">
    <citation type="journal article" date="2021" name="Microbiome">
        <title>Successional dynamics and alternative stable states in a saline activated sludge microbial community over 9 years.</title>
        <authorList>
            <person name="Wang Y."/>
            <person name="Ye J."/>
            <person name="Ju F."/>
            <person name="Liu L."/>
            <person name="Boyd J.A."/>
            <person name="Deng Y."/>
            <person name="Parks D.H."/>
            <person name="Jiang X."/>
            <person name="Yin X."/>
            <person name="Woodcroft B.J."/>
            <person name="Tyson G.W."/>
            <person name="Hugenholtz P."/>
            <person name="Polz M.F."/>
            <person name="Zhang T."/>
        </authorList>
    </citation>
    <scope>NUCLEOTIDE SEQUENCE</scope>
    <source>
        <strain evidence="10">HKST-UBA01</strain>
    </source>
</reference>
<dbReference type="InterPro" id="IPR001296">
    <property type="entry name" value="Glyco_trans_1"/>
</dbReference>
<feature type="domain" description="Glycosyl transferase family 1" evidence="8">
    <location>
        <begin position="299"/>
        <end position="455"/>
    </location>
</feature>
<dbReference type="NCBIfam" id="NF001899">
    <property type="entry name" value="PRK00654.1-2"/>
    <property type="match status" value="1"/>
</dbReference>
<proteinExistence type="inferred from homology"/>
<comment type="catalytic activity">
    <reaction evidence="1 7">
        <text>[(1-&gt;4)-alpha-D-glucosyl](n) + ADP-alpha-D-glucose = [(1-&gt;4)-alpha-D-glucosyl](n+1) + ADP + H(+)</text>
        <dbReference type="Rhea" id="RHEA:18189"/>
        <dbReference type="Rhea" id="RHEA-COMP:9584"/>
        <dbReference type="Rhea" id="RHEA-COMP:9587"/>
        <dbReference type="ChEBI" id="CHEBI:15378"/>
        <dbReference type="ChEBI" id="CHEBI:15444"/>
        <dbReference type="ChEBI" id="CHEBI:57498"/>
        <dbReference type="ChEBI" id="CHEBI:456216"/>
        <dbReference type="EC" id="2.4.1.21"/>
    </reaction>
</comment>
<dbReference type="SUPFAM" id="SSF53756">
    <property type="entry name" value="UDP-Glycosyltransferase/glycogen phosphorylase"/>
    <property type="match status" value="1"/>
</dbReference>
<dbReference type="CDD" id="cd03791">
    <property type="entry name" value="GT5_Glycogen_synthase_DULL1-like"/>
    <property type="match status" value="1"/>
</dbReference>
<keyword evidence="6 7" id="KW-0320">Glycogen biosynthesis</keyword>
<gene>
    <name evidence="7 10" type="primary">glgA</name>
    <name evidence="10" type="ORF">KC729_06925</name>
</gene>
<comment type="similarity">
    <text evidence="3 7">Belongs to the glycosyltransferase 1 family. Bacterial/plant glycogen synthase subfamily.</text>
</comment>
<evidence type="ECO:0000313" key="10">
    <source>
        <dbReference type="EMBL" id="MCA9727397.1"/>
    </source>
</evidence>
<dbReference type="NCBIfam" id="TIGR02095">
    <property type="entry name" value="glgA"/>
    <property type="match status" value="1"/>
</dbReference>
<dbReference type="PANTHER" id="PTHR45825:SF11">
    <property type="entry name" value="ALPHA AMYLASE DOMAIN-CONTAINING PROTEIN"/>
    <property type="match status" value="1"/>
</dbReference>
<dbReference type="GO" id="GO:0004373">
    <property type="term" value="F:alpha-1,4-glucan glucosyltransferase (UDP-glucose donor) activity"/>
    <property type="evidence" value="ECO:0007669"/>
    <property type="project" value="InterPro"/>
</dbReference>
<dbReference type="EC" id="2.4.1.21" evidence="7"/>
<sequence length="487" mass="55236">MSFRIAFVTSELTPLAKTGGLADVSGALTRYLHGRGHDVRVFLPLYAKIDRSALDLIPVEFLQRVPIDLGGRTFSFSAYATKLPGSDFGLYLIHCPQLFDRPSLYTNDPDEHLRFLLLQRAALECCQGMGWSPQVVHCNDWQTGMIPLFLRTLYRWDRLFEHTRTVLTIHNIGYQGNFPAGIADELGIEERSFLHQDDLRHGMISFLKTGILYADYLTTVSPTYAREIQTKDFGMGLEDMLRHRADHLVGILNGVDYREWDPQTDSLLPHPYSADDLSGKLENKKELLRGLGLPEGNRVPVIGLVSRLTEQKGLEILREPLPHLLRRRDFRLVVLGSGEKEWEEYFHALQRNFPAKVVFHSGFNNRLAHLIEAGADMFLMPSRYEPCGLNQMYSLRYGTVPIVRKTGGLADTVQLYDPEAGDGNGFVFDHYNAEAVVWAMTAALDVYQDQEAWTKLMRSGMALDYSWDKQGAEYENLYAKLTGVPVS</sequence>
<feature type="domain" description="Starch synthase catalytic" evidence="9">
    <location>
        <begin position="4"/>
        <end position="243"/>
    </location>
</feature>
<evidence type="ECO:0000256" key="1">
    <source>
        <dbReference type="ARBA" id="ARBA00001478"/>
    </source>
</evidence>
<dbReference type="EMBL" id="JAGQHR010000158">
    <property type="protein sequence ID" value="MCA9727397.1"/>
    <property type="molecule type" value="Genomic_DNA"/>
</dbReference>
<comment type="caution">
    <text evidence="10">The sequence shown here is derived from an EMBL/GenBank/DDBJ whole genome shotgun (WGS) entry which is preliminary data.</text>
</comment>
<dbReference type="InterPro" id="IPR013534">
    <property type="entry name" value="Starch_synth_cat_dom"/>
</dbReference>
<keyword evidence="5 7" id="KW-0808">Transferase</keyword>
<comment type="pathway">
    <text evidence="7">Glycan biosynthesis; glycogen biosynthesis.</text>
</comment>
<organism evidence="10 11">
    <name type="scientific">Eiseniibacteriota bacterium</name>
    <dbReference type="NCBI Taxonomy" id="2212470"/>
    <lineage>
        <taxon>Bacteria</taxon>
        <taxon>Candidatus Eiseniibacteriota</taxon>
    </lineage>
</organism>
<dbReference type="HAMAP" id="MF_00484">
    <property type="entry name" value="Glycogen_synth"/>
    <property type="match status" value="1"/>
</dbReference>
<evidence type="ECO:0000256" key="4">
    <source>
        <dbReference type="ARBA" id="ARBA00022676"/>
    </source>
</evidence>
<dbReference type="GO" id="GO:0009011">
    <property type="term" value="F:alpha-1,4-glucan glucosyltransferase (ADP-glucose donor) activity"/>
    <property type="evidence" value="ECO:0007669"/>
    <property type="project" value="UniProtKB-UniRule"/>
</dbReference>
<feature type="binding site" evidence="7">
    <location>
        <position position="17"/>
    </location>
    <ligand>
        <name>ADP-alpha-D-glucose</name>
        <dbReference type="ChEBI" id="CHEBI:57498"/>
    </ligand>
</feature>
<evidence type="ECO:0000259" key="8">
    <source>
        <dbReference type="Pfam" id="PF00534"/>
    </source>
</evidence>
<evidence type="ECO:0000256" key="3">
    <source>
        <dbReference type="ARBA" id="ARBA00010281"/>
    </source>
</evidence>
<evidence type="ECO:0000259" key="9">
    <source>
        <dbReference type="Pfam" id="PF08323"/>
    </source>
</evidence>
<dbReference type="PANTHER" id="PTHR45825">
    <property type="entry name" value="GRANULE-BOUND STARCH SYNTHASE 1, CHLOROPLASTIC/AMYLOPLASTIC"/>
    <property type="match status" value="1"/>
</dbReference>
<keyword evidence="4 7" id="KW-0328">Glycosyltransferase</keyword>
<dbReference type="GO" id="GO:0005978">
    <property type="term" value="P:glycogen biosynthetic process"/>
    <property type="evidence" value="ECO:0007669"/>
    <property type="project" value="UniProtKB-UniRule"/>
</dbReference>
<dbReference type="Gene3D" id="3.40.50.2000">
    <property type="entry name" value="Glycogen Phosphorylase B"/>
    <property type="match status" value="2"/>
</dbReference>
<protein>
    <recommendedName>
        <fullName evidence="7">Glycogen synthase</fullName>
        <ecNumber evidence="7">2.4.1.21</ecNumber>
    </recommendedName>
    <alternativeName>
        <fullName evidence="7">Starch [bacterial glycogen] synthase</fullName>
    </alternativeName>
</protein>
<accession>A0A956LYM3</accession>
<evidence type="ECO:0000313" key="11">
    <source>
        <dbReference type="Proteomes" id="UP000697710"/>
    </source>
</evidence>
<dbReference type="InterPro" id="IPR011835">
    <property type="entry name" value="GS/SS"/>
</dbReference>
<evidence type="ECO:0000256" key="7">
    <source>
        <dbReference type="HAMAP-Rule" id="MF_00484"/>
    </source>
</evidence>
<evidence type="ECO:0000256" key="5">
    <source>
        <dbReference type="ARBA" id="ARBA00022679"/>
    </source>
</evidence>
<dbReference type="GO" id="GO:0005829">
    <property type="term" value="C:cytosol"/>
    <property type="evidence" value="ECO:0007669"/>
    <property type="project" value="TreeGrafter"/>
</dbReference>
<dbReference type="Proteomes" id="UP000697710">
    <property type="component" value="Unassembled WGS sequence"/>
</dbReference>
<dbReference type="Pfam" id="PF08323">
    <property type="entry name" value="Glyco_transf_5"/>
    <property type="match status" value="1"/>
</dbReference>
<comment type="function">
    <text evidence="2 7">Synthesizes alpha-1,4-glucan chains using ADP-glucose.</text>
</comment>
<dbReference type="Pfam" id="PF00534">
    <property type="entry name" value="Glycos_transf_1"/>
    <property type="match status" value="1"/>
</dbReference>
<reference evidence="10" key="1">
    <citation type="submission" date="2020-04" db="EMBL/GenBank/DDBJ databases">
        <authorList>
            <person name="Zhang T."/>
        </authorList>
    </citation>
    <scope>NUCLEOTIDE SEQUENCE</scope>
    <source>
        <strain evidence="10">HKST-UBA01</strain>
    </source>
</reference>
<evidence type="ECO:0000256" key="6">
    <source>
        <dbReference type="ARBA" id="ARBA00023056"/>
    </source>
</evidence>
<name>A0A956LYM3_UNCEI</name>
<evidence type="ECO:0000256" key="2">
    <source>
        <dbReference type="ARBA" id="ARBA00002764"/>
    </source>
</evidence>
<dbReference type="AlphaFoldDB" id="A0A956LYM3"/>